<dbReference type="EMBL" id="LNAL01000003">
    <property type="protein sequence ID" value="KUG09422.1"/>
    <property type="molecule type" value="Genomic_DNA"/>
</dbReference>
<dbReference type="Proteomes" id="UP000054223">
    <property type="component" value="Unassembled WGS sequence"/>
</dbReference>
<accession>A0A9X0HNP7</accession>
<evidence type="ECO:0000313" key="1">
    <source>
        <dbReference type="EMBL" id="KUG09422.1"/>
    </source>
</evidence>
<name>A0A9X0HNP7_SOLP1</name>
<dbReference type="AlphaFoldDB" id="A0A9X0HNP7"/>
<comment type="caution">
    <text evidence="1">The sequence shown here is derived from an EMBL/GenBank/DDBJ whole genome shotgun (WGS) entry which is preliminary data.</text>
</comment>
<sequence length="199" mass="21951">MSGLVRTAVNVTMLATADHQFARKGKGSYQLEANAATWQPAKLLLTNNLLQAETGKDEQRYSLGELRQAVIGTDTFAVVHSVQFPPSGKDKQPVPPTTVLGRRTWRRPQVELFEFASAGGMVPVLRFPNQKALALPTQRKEFQQAMQAVVADHPMLSQQLQSGQLDVTHTRAILDAYLRNKPEGFNTNAIFARQPTGAE</sequence>
<reference evidence="1 2" key="1">
    <citation type="submission" date="2015-11" db="EMBL/GenBank/DDBJ databases">
        <title>Solirubrum puertoriconensis gen. nov. an environmental bacteria isolated in Puerto Rico.</title>
        <authorList>
            <person name="Cuebas-Irizarry M.F."/>
            <person name="Montalvo-Rodriguez R."/>
        </authorList>
    </citation>
    <scope>NUCLEOTIDE SEQUENCE [LARGE SCALE GENOMIC DNA]</scope>
    <source>
        <strain evidence="1 2">MC1A</strain>
    </source>
</reference>
<organism evidence="1 2">
    <name type="scientific">Solirubrum puertoriconensis</name>
    <dbReference type="NCBI Taxonomy" id="1751427"/>
    <lineage>
        <taxon>Bacteria</taxon>
        <taxon>Pseudomonadati</taxon>
        <taxon>Bacteroidota</taxon>
        <taxon>Cytophagia</taxon>
        <taxon>Cytophagales</taxon>
    </lineage>
</organism>
<protein>
    <submittedName>
        <fullName evidence="1">Uncharacterized protein</fullName>
    </submittedName>
</protein>
<gene>
    <name evidence="1" type="ORF">ASU33_16980</name>
</gene>
<keyword evidence="2" id="KW-1185">Reference proteome</keyword>
<evidence type="ECO:0000313" key="2">
    <source>
        <dbReference type="Proteomes" id="UP000054223"/>
    </source>
</evidence>
<proteinExistence type="predicted"/>